<dbReference type="Proteomes" id="UP000277108">
    <property type="component" value="Unassembled WGS sequence"/>
</dbReference>
<evidence type="ECO:0000313" key="4">
    <source>
        <dbReference type="Proteomes" id="UP000277108"/>
    </source>
</evidence>
<feature type="transmembrane region" description="Helical" evidence="1">
    <location>
        <begin position="393"/>
        <end position="415"/>
    </location>
</feature>
<keyword evidence="1" id="KW-0812">Transmembrane</keyword>
<sequence>MSNYKNPMTVFKFVSASLIGIILFLFPVWWDGDGLTIPIAWIAGLLGSWLENVLPIMTLSIIVISAILSIIYTIKYRENDESTIMKKVFNISVYWLLVRVIGAIFAIMTFFKIGPEMIYSENTGGLLFSSLIPVLVTVFFLAAFFLPLLLEYGFLEFVGALFTKIMRPLFTLPGRSTVDILTSWVGDGTVGVMLTSQQYEQGFYSRRESVVIATTFSIVSITFAIVIMEELELNHVFGFFYLAIILAGIICGLILPRIPPLSLIKDTYTEAHDESVDLENIPDGYTPITFGYENALKQAYDAPGVLGFIKKGGKNAIDMLFGVLPVVMAIGTIATIIAEYTSFFTIIGMPFVPILEFLQIPEAQLASETVLVGFTDMYLPAILITDAPEMTKFVIGALSISQLIYLSEVGGVILASKIRVNIGTLFIIFLLRTLISLPIIALIAHLIY</sequence>
<evidence type="ECO:0000259" key="2">
    <source>
        <dbReference type="Pfam" id="PF07670"/>
    </source>
</evidence>
<keyword evidence="1" id="KW-0472">Membrane</keyword>
<feature type="transmembrane region" description="Helical" evidence="1">
    <location>
        <begin position="210"/>
        <end position="228"/>
    </location>
</feature>
<evidence type="ECO:0000256" key="1">
    <source>
        <dbReference type="SAM" id="Phobius"/>
    </source>
</evidence>
<dbReference type="RefSeq" id="WP_414731044.1">
    <property type="nucleotide sequence ID" value="NZ_RKRK01000002.1"/>
</dbReference>
<dbReference type="Pfam" id="PF07670">
    <property type="entry name" value="Gate"/>
    <property type="match status" value="1"/>
</dbReference>
<protein>
    <submittedName>
        <fullName evidence="3">Nucleoside recognition membrane protein YjiH</fullName>
    </submittedName>
</protein>
<feature type="transmembrane region" description="Helical" evidence="1">
    <location>
        <begin position="422"/>
        <end position="447"/>
    </location>
</feature>
<organism evidence="3 4">
    <name type="scientific">Abyssicoccus albus</name>
    <dbReference type="NCBI Taxonomy" id="1817405"/>
    <lineage>
        <taxon>Bacteria</taxon>
        <taxon>Bacillati</taxon>
        <taxon>Bacillota</taxon>
        <taxon>Bacilli</taxon>
        <taxon>Bacillales</taxon>
        <taxon>Abyssicoccaceae</taxon>
    </lineage>
</organism>
<dbReference type="InterPro" id="IPR011642">
    <property type="entry name" value="Gate_dom"/>
</dbReference>
<reference evidence="3 4" key="1">
    <citation type="submission" date="2018-11" db="EMBL/GenBank/DDBJ databases">
        <title>Genomic Encyclopedia of Type Strains, Phase IV (KMG-IV): sequencing the most valuable type-strain genomes for metagenomic binning, comparative biology and taxonomic classification.</title>
        <authorList>
            <person name="Goeker M."/>
        </authorList>
    </citation>
    <scope>NUCLEOTIDE SEQUENCE [LARGE SCALE GENOMIC DNA]</scope>
    <source>
        <strain evidence="3 4">DSM 29158</strain>
    </source>
</reference>
<name>A0A3N5BIQ0_9BACL</name>
<feature type="transmembrane region" description="Helical" evidence="1">
    <location>
        <begin position="53"/>
        <end position="72"/>
    </location>
</feature>
<keyword evidence="1" id="KW-1133">Transmembrane helix</keyword>
<proteinExistence type="predicted"/>
<comment type="caution">
    <text evidence="3">The sequence shown here is derived from an EMBL/GenBank/DDBJ whole genome shotgun (WGS) entry which is preliminary data.</text>
</comment>
<evidence type="ECO:0000313" key="3">
    <source>
        <dbReference type="EMBL" id="RPF57694.1"/>
    </source>
</evidence>
<feature type="transmembrane region" description="Helical" evidence="1">
    <location>
        <begin position="9"/>
        <end position="30"/>
    </location>
</feature>
<feature type="transmembrane region" description="Helical" evidence="1">
    <location>
        <begin position="126"/>
        <end position="150"/>
    </location>
</feature>
<dbReference type="EMBL" id="RKRK01000002">
    <property type="protein sequence ID" value="RPF57694.1"/>
    <property type="molecule type" value="Genomic_DNA"/>
</dbReference>
<dbReference type="AlphaFoldDB" id="A0A3N5BIQ0"/>
<feature type="transmembrane region" description="Helical" evidence="1">
    <location>
        <begin position="234"/>
        <end position="255"/>
    </location>
</feature>
<feature type="transmembrane region" description="Helical" evidence="1">
    <location>
        <begin position="93"/>
        <end position="114"/>
    </location>
</feature>
<keyword evidence="4" id="KW-1185">Reference proteome</keyword>
<accession>A0A3N5BIQ0</accession>
<feature type="domain" description="Nucleoside transporter/FeoB GTPase Gate" evidence="2">
    <location>
        <begin position="134"/>
        <end position="231"/>
    </location>
</feature>
<gene>
    <name evidence="3" type="ORF">EDD62_0324</name>
</gene>
<feature type="transmembrane region" description="Helical" evidence="1">
    <location>
        <begin position="320"/>
        <end position="347"/>
    </location>
</feature>